<sequence length="791" mass="88427">MHRSLLPRYSPCIRYSPPVRVLQAYRSSVAVGRRPLNPRPSPDGESSLVASSNSGRKPSTKRGNFSRSPTKAAREGPRLARTGISISNIPDISKFFAENARRWTRLENLRIRLINFGIPATDIQPALSAFVNYIQKNDALSDLDYTEENIRIIKEDLADPESGVSVDVLLTRLFFEWAANPIGHAILKPLVDNSTLIRIANLVESTNLFQPAQVHEIVRAAPRRKIIMHVGPTNSGKTHNALRALAAAPTGVYCGPLRMLAFEIWERLNEGRIVPLGHDEEVVMEEDEDTVTDAVAPGEKPAMQKFDNPKFARVCNLITGDDKRVLDEHAPLTSCTVEMLDLAPYDVAVIDEIQLISDPDRGGSWTEAVLGVNAREVHLCGEESAVPLIKRLLEDVGDEVEVKRYERLTPLKVANHSLDGQLSRVQRGDCVVAFSRGEIYKLRDKIEQNTGLRCALAYGKLPAEVRSQQAELFNDLDSGYDVLVGSDAIGMGLNLKIKRMIFAQTKKWDGQQKSPISTRHLKQIAGRAGRFGLHGDNSSGGLVTSLFQEGMPDIRTALAAPIEMLRKARIRPSKRQLWNAASALPAGASLSMVPWLFHYVGKHHPMYILESPKQNEETMQHIDAVCGQMPVQMRMILRVMPLRWKDPSLAEAGYTLLRLLRDDMQVRLQDLTAQTGVTKYLDDATAALGRQIDQQKLQVFLQNLEICHGVLVAYIWLAYRLPISFPDREAAATLKDQVHLAMENFLAKLSTSELRSSKPKDYSYVLPVSPSKIKRPKSLRTKRKNHEREMV</sequence>
<evidence type="ECO:0000313" key="1">
    <source>
        <dbReference type="EMBL" id="KAI0085941.1"/>
    </source>
</evidence>
<dbReference type="EMBL" id="MU274927">
    <property type="protein sequence ID" value="KAI0085941.1"/>
    <property type="molecule type" value="Genomic_DNA"/>
</dbReference>
<organism evidence="1 2">
    <name type="scientific">Irpex rosettiformis</name>
    <dbReference type="NCBI Taxonomy" id="378272"/>
    <lineage>
        <taxon>Eukaryota</taxon>
        <taxon>Fungi</taxon>
        <taxon>Dikarya</taxon>
        <taxon>Basidiomycota</taxon>
        <taxon>Agaricomycotina</taxon>
        <taxon>Agaricomycetes</taxon>
        <taxon>Polyporales</taxon>
        <taxon>Irpicaceae</taxon>
        <taxon>Irpex</taxon>
    </lineage>
</organism>
<proteinExistence type="predicted"/>
<reference evidence="1" key="1">
    <citation type="journal article" date="2021" name="Environ. Microbiol.">
        <title>Gene family expansions and transcriptome signatures uncover fungal adaptations to wood decay.</title>
        <authorList>
            <person name="Hage H."/>
            <person name="Miyauchi S."/>
            <person name="Viragh M."/>
            <person name="Drula E."/>
            <person name="Min B."/>
            <person name="Chaduli D."/>
            <person name="Navarro D."/>
            <person name="Favel A."/>
            <person name="Norest M."/>
            <person name="Lesage-Meessen L."/>
            <person name="Balint B."/>
            <person name="Merenyi Z."/>
            <person name="de Eugenio L."/>
            <person name="Morin E."/>
            <person name="Martinez A.T."/>
            <person name="Baldrian P."/>
            <person name="Stursova M."/>
            <person name="Martinez M.J."/>
            <person name="Novotny C."/>
            <person name="Magnuson J.K."/>
            <person name="Spatafora J.W."/>
            <person name="Maurice S."/>
            <person name="Pangilinan J."/>
            <person name="Andreopoulos W."/>
            <person name="LaButti K."/>
            <person name="Hundley H."/>
            <person name="Na H."/>
            <person name="Kuo A."/>
            <person name="Barry K."/>
            <person name="Lipzen A."/>
            <person name="Henrissat B."/>
            <person name="Riley R."/>
            <person name="Ahrendt S."/>
            <person name="Nagy L.G."/>
            <person name="Grigoriev I.V."/>
            <person name="Martin F."/>
            <person name="Rosso M.N."/>
        </authorList>
    </citation>
    <scope>NUCLEOTIDE SEQUENCE</scope>
    <source>
        <strain evidence="1">CBS 384.51</strain>
    </source>
</reference>
<keyword evidence="2" id="KW-1185">Reference proteome</keyword>
<gene>
    <name evidence="1" type="ORF">BDY19DRAFT_386337</name>
</gene>
<comment type="caution">
    <text evidence="1">The sequence shown here is derived from an EMBL/GenBank/DDBJ whole genome shotgun (WGS) entry which is preliminary data.</text>
</comment>
<accession>A0ACB8TV68</accession>
<evidence type="ECO:0000313" key="2">
    <source>
        <dbReference type="Proteomes" id="UP001055072"/>
    </source>
</evidence>
<protein>
    <submittedName>
        <fullName evidence="1">P-loop containing nucleoside triphosphate hydrolase protein</fullName>
    </submittedName>
</protein>
<name>A0ACB8TV68_9APHY</name>
<dbReference type="Proteomes" id="UP001055072">
    <property type="component" value="Unassembled WGS sequence"/>
</dbReference>
<keyword evidence="1" id="KW-0378">Hydrolase</keyword>